<dbReference type="EC" id="3.1.13.1" evidence="8"/>
<evidence type="ECO:0000313" key="11">
    <source>
        <dbReference type="Proteomes" id="UP000195326"/>
    </source>
</evidence>
<gene>
    <name evidence="8" type="primary">rnr</name>
    <name evidence="10" type="ORF">B5F15_08325</name>
</gene>
<keyword evidence="3 8" id="KW-0963">Cytoplasm</keyword>
<evidence type="ECO:0000256" key="7">
    <source>
        <dbReference type="ARBA" id="ARBA00022884"/>
    </source>
</evidence>
<evidence type="ECO:0000259" key="9">
    <source>
        <dbReference type="PROSITE" id="PS50126"/>
    </source>
</evidence>
<dbReference type="Gene3D" id="2.40.50.140">
    <property type="entry name" value="Nucleic acid-binding proteins"/>
    <property type="match status" value="2"/>
</dbReference>
<dbReference type="SMART" id="SM00316">
    <property type="entry name" value="S1"/>
    <property type="match status" value="1"/>
</dbReference>
<dbReference type="SMART" id="SM00955">
    <property type="entry name" value="RNB"/>
    <property type="match status" value="1"/>
</dbReference>
<keyword evidence="6 8" id="KW-0269">Exonuclease</keyword>
<evidence type="ECO:0000256" key="5">
    <source>
        <dbReference type="ARBA" id="ARBA00022801"/>
    </source>
</evidence>
<dbReference type="InterPro" id="IPR013223">
    <property type="entry name" value="RNase_B_OB_dom"/>
</dbReference>
<dbReference type="PANTHER" id="PTHR23355:SF9">
    <property type="entry name" value="DIS3-LIKE EXONUCLEASE 2"/>
    <property type="match status" value="1"/>
</dbReference>
<comment type="function">
    <text evidence="8">3'-5' exoribonuclease that releases 5'-nucleoside monophosphates and is involved in maturation of structured RNAs.</text>
</comment>
<dbReference type="GO" id="GO:0006402">
    <property type="term" value="P:mRNA catabolic process"/>
    <property type="evidence" value="ECO:0007669"/>
    <property type="project" value="TreeGrafter"/>
</dbReference>
<dbReference type="PROSITE" id="PS50126">
    <property type="entry name" value="S1"/>
    <property type="match status" value="1"/>
</dbReference>
<evidence type="ECO:0000256" key="1">
    <source>
        <dbReference type="ARBA" id="ARBA00001849"/>
    </source>
</evidence>
<dbReference type="InterPro" id="IPR012340">
    <property type="entry name" value="NA-bd_OB-fold"/>
</dbReference>
<dbReference type="Pfam" id="PF08206">
    <property type="entry name" value="OB_RNB"/>
    <property type="match status" value="1"/>
</dbReference>
<dbReference type="RefSeq" id="WP_087415044.1">
    <property type="nucleotide sequence ID" value="NZ_NFKL01000010.1"/>
</dbReference>
<keyword evidence="4 8" id="KW-0540">Nuclease</keyword>
<dbReference type="InterPro" id="IPR040476">
    <property type="entry name" value="CSD2"/>
</dbReference>
<dbReference type="InterPro" id="IPR050180">
    <property type="entry name" value="RNR_Ribonuclease"/>
</dbReference>
<accession>A0A1Y4LN99</accession>
<dbReference type="PANTHER" id="PTHR23355">
    <property type="entry name" value="RIBONUCLEASE"/>
    <property type="match status" value="1"/>
</dbReference>
<name>A0A1Y4LN99_9FIRM</name>
<dbReference type="CDD" id="cd04471">
    <property type="entry name" value="S1_RNase_R"/>
    <property type="match status" value="1"/>
</dbReference>
<sequence>MNELETRLYALLARPMRAEELKKYLPAYSKQQIRQALDQLTNEGKILKNKKNRYAHAEHYGCLTGVFQATERGYGFVTPETPDENGDVFIPPYATGKAWQGDRVLVHLTDSPRGHKREGEVMRILSLCTDEITGTVMQRGKTVFVRPASKKYPDLIIPKNRTLDARSGDRVAVKVMFRGDGRLSAQGAITQIFGRNGTMEASIAAILHENGITVPFPDEVLRQADACGDTVDPAEAARRMDLREKLIFTIDGDDARDFDDAVSLEPMENGHMLLGVHIADVSHYVTPGSPLDDEAYRRGTSVYYPGHVVPMLPVALSNGICSLNPDVDRLAFSAFLEVDKDGRCHKSQFAKTVIRSKARMTYRKMNEIFDGNEERRAEYAFLTETADRMHALSQAMRRRRMERGALDLDLPEAEILTDESGEPVEVSFRARGDAEKMIEEFMLAANEAVAGYMTHRNNPTVYRVHESPDPEKLRVFAQFARPFGYRVDASKPNDTAQLQAVLDGAKDDPRQRALPTLLLRSLARARYDAECLGHYGLQAKEYLHFTSPIRRYPDLVAHRMLFKAISGQQYTKSDWVFCEEAASQSTTREFAADTAERDIDKLYLAAYMEQFIGQDFDGEVSGVTSFGLFVSLKNAVEGLIRVEDLPGDDYEFDDQKMMLIGRRSRVRYTMGTPMRVRLTAASRVTGLIDFIPAPERN</sequence>
<dbReference type="InterPro" id="IPR011805">
    <property type="entry name" value="RNase_R"/>
</dbReference>
<dbReference type="NCBIfam" id="TIGR00358">
    <property type="entry name" value="3_prime_RNase"/>
    <property type="match status" value="1"/>
</dbReference>
<dbReference type="HAMAP" id="MF_01895">
    <property type="entry name" value="RNase_R"/>
    <property type="match status" value="1"/>
</dbReference>
<dbReference type="EMBL" id="NFKL01000010">
    <property type="protein sequence ID" value="OUP58166.1"/>
    <property type="molecule type" value="Genomic_DNA"/>
</dbReference>
<comment type="catalytic activity">
    <reaction evidence="1 8">
        <text>Exonucleolytic cleavage in the 3'- to 5'-direction to yield nucleoside 5'-phosphates.</text>
        <dbReference type="EC" id="3.1.13.1"/>
    </reaction>
</comment>
<dbReference type="InterPro" id="IPR011129">
    <property type="entry name" value="CSD"/>
</dbReference>
<dbReference type="InterPro" id="IPR001900">
    <property type="entry name" value="RNase_II/R"/>
</dbReference>
<organism evidence="10 11">
    <name type="scientific">Butyricicoccus pullicaecorum</name>
    <dbReference type="NCBI Taxonomy" id="501571"/>
    <lineage>
        <taxon>Bacteria</taxon>
        <taxon>Bacillati</taxon>
        <taxon>Bacillota</taxon>
        <taxon>Clostridia</taxon>
        <taxon>Eubacteriales</taxon>
        <taxon>Butyricicoccaceae</taxon>
        <taxon>Butyricicoccus</taxon>
    </lineage>
</organism>
<dbReference type="GO" id="GO:0003723">
    <property type="term" value="F:RNA binding"/>
    <property type="evidence" value="ECO:0007669"/>
    <property type="project" value="UniProtKB-UniRule"/>
</dbReference>
<evidence type="ECO:0000256" key="2">
    <source>
        <dbReference type="ARBA" id="ARBA00004496"/>
    </source>
</evidence>
<dbReference type="GO" id="GO:0008859">
    <property type="term" value="F:exoribonuclease II activity"/>
    <property type="evidence" value="ECO:0007669"/>
    <property type="project" value="UniProtKB-UniRule"/>
</dbReference>
<comment type="similarity">
    <text evidence="8">Belongs to the RNR ribonuclease family. RNase R subfamily.</text>
</comment>
<dbReference type="PROSITE" id="PS01175">
    <property type="entry name" value="RIBONUCLEASE_II"/>
    <property type="match status" value="1"/>
</dbReference>
<dbReference type="SUPFAM" id="SSF50249">
    <property type="entry name" value="Nucleic acid-binding proteins"/>
    <property type="match status" value="4"/>
</dbReference>
<dbReference type="AlphaFoldDB" id="A0A1Y4LN99"/>
<dbReference type="STRING" id="501571.GCA_900143195_00680"/>
<dbReference type="InterPro" id="IPR004476">
    <property type="entry name" value="RNase_II/RNase_R"/>
</dbReference>
<dbReference type="InterPro" id="IPR022966">
    <property type="entry name" value="RNase_II/R_CS"/>
</dbReference>
<protein>
    <recommendedName>
        <fullName evidence="8">Ribonuclease R</fullName>
        <shortName evidence="8">RNase R</shortName>
        <ecNumber evidence="8">3.1.13.1</ecNumber>
    </recommendedName>
</protein>
<reference evidence="11" key="1">
    <citation type="submission" date="2017-04" db="EMBL/GenBank/DDBJ databases">
        <title>Function of individual gut microbiota members based on whole genome sequencing of pure cultures obtained from chicken caecum.</title>
        <authorList>
            <person name="Medvecky M."/>
            <person name="Cejkova D."/>
            <person name="Polansky O."/>
            <person name="Karasova D."/>
            <person name="Kubasova T."/>
            <person name="Cizek A."/>
            <person name="Rychlik I."/>
        </authorList>
    </citation>
    <scope>NUCLEOTIDE SEQUENCE [LARGE SCALE GENOMIC DNA]</scope>
    <source>
        <strain evidence="11">An179</strain>
    </source>
</reference>
<evidence type="ECO:0000256" key="3">
    <source>
        <dbReference type="ARBA" id="ARBA00022490"/>
    </source>
</evidence>
<evidence type="ECO:0000256" key="8">
    <source>
        <dbReference type="HAMAP-Rule" id="MF_01895"/>
    </source>
</evidence>
<dbReference type="Pfam" id="PF17876">
    <property type="entry name" value="CSD2"/>
    <property type="match status" value="1"/>
</dbReference>
<dbReference type="SMART" id="SM00357">
    <property type="entry name" value="CSP"/>
    <property type="match status" value="1"/>
</dbReference>
<dbReference type="Proteomes" id="UP000195326">
    <property type="component" value="Unassembled WGS sequence"/>
</dbReference>
<dbReference type="Pfam" id="PF00773">
    <property type="entry name" value="RNB"/>
    <property type="match status" value="1"/>
</dbReference>
<dbReference type="GO" id="GO:0005829">
    <property type="term" value="C:cytosol"/>
    <property type="evidence" value="ECO:0007669"/>
    <property type="project" value="TreeGrafter"/>
</dbReference>
<feature type="domain" description="S1 motif" evidence="9">
    <location>
        <begin position="613"/>
        <end position="683"/>
    </location>
</feature>
<proteinExistence type="inferred from homology"/>
<dbReference type="NCBIfam" id="TIGR02063">
    <property type="entry name" value="RNase_R"/>
    <property type="match status" value="1"/>
</dbReference>
<evidence type="ECO:0000256" key="6">
    <source>
        <dbReference type="ARBA" id="ARBA00022839"/>
    </source>
</evidence>
<evidence type="ECO:0000256" key="4">
    <source>
        <dbReference type="ARBA" id="ARBA00022722"/>
    </source>
</evidence>
<keyword evidence="7 8" id="KW-0694">RNA-binding</keyword>
<dbReference type="InterPro" id="IPR003029">
    <property type="entry name" value="S1_domain"/>
</dbReference>
<comment type="subcellular location">
    <subcellularLocation>
        <location evidence="2 8">Cytoplasm</location>
    </subcellularLocation>
</comment>
<comment type="caution">
    <text evidence="10">The sequence shown here is derived from an EMBL/GenBank/DDBJ whole genome shotgun (WGS) entry which is preliminary data.</text>
</comment>
<dbReference type="Pfam" id="PF00575">
    <property type="entry name" value="S1"/>
    <property type="match status" value="1"/>
</dbReference>
<evidence type="ECO:0000313" key="10">
    <source>
        <dbReference type="EMBL" id="OUP58166.1"/>
    </source>
</evidence>
<keyword evidence="5 8" id="KW-0378">Hydrolase</keyword>